<feature type="region of interest" description="Disordered" evidence="1">
    <location>
        <begin position="287"/>
        <end position="428"/>
    </location>
</feature>
<organism evidence="2 3">
    <name type="scientific">Campylobacter concisus UNSW2</name>
    <dbReference type="NCBI Taxonomy" id="1242965"/>
    <lineage>
        <taxon>Bacteria</taxon>
        <taxon>Pseudomonadati</taxon>
        <taxon>Campylobacterota</taxon>
        <taxon>Epsilonproteobacteria</taxon>
        <taxon>Campylobacterales</taxon>
        <taxon>Campylobacteraceae</taxon>
        <taxon>Campylobacter</taxon>
    </lineage>
</organism>
<feature type="region of interest" description="Disordered" evidence="1">
    <location>
        <begin position="100"/>
        <end position="119"/>
    </location>
</feature>
<evidence type="ECO:0000313" key="2">
    <source>
        <dbReference type="EMBL" id="ERJ32644.1"/>
    </source>
</evidence>
<sequence length="506" mass="56841">MKVALINKNPAVSRLITLSLNKIGTEYSEFEDLNGFDDAQFDFIIIDSDVDSSELATDKKVMYLASRGESKPEFATLMLEKPFLPTEFISVFEQNIPKDEPAAEQNASEQGESDFGDFSDEAINFDEMSGFKLPDIDTNLENFADLDKELLESGIDSPSEEINESDLQEENEASDVESLEEFEDLQELASEDLADESVDEETSEAISDANESEESKDGDLAELSALVDEIENMPEESEADEELNKNLDDIISQNDVAGLVDEENAGSELDEIDQSKFELSEIDSLDEELNGEETDVKNLEQEELNLDELAKFDDEDSLENELNLEDEPKDEENLDEISEADEEQIQVDDEKVEEDIEEEALDEISSEELENLDPSDSKNASSKMPVEELEDVSEPEAKEDLCLVDETFEEENAQEENTQEESKDAASSELNFDAASIDDIDENTMLVAFGLKDIPQTSSKNDAKEDYKEELTKKITKHVHESLNESSLRDVLKDMNIKINISFEEK</sequence>
<accession>U2GX17</accession>
<dbReference type="AlphaFoldDB" id="U2GX17"/>
<name>U2GX17_9BACT</name>
<protein>
    <recommendedName>
        <fullName evidence="4">Highly acidic protein</fullName>
    </recommendedName>
</protein>
<feature type="compositionally biased region" description="Acidic residues" evidence="1">
    <location>
        <begin position="402"/>
        <end position="419"/>
    </location>
</feature>
<feature type="compositionally biased region" description="Acidic residues" evidence="1">
    <location>
        <begin position="158"/>
        <end position="203"/>
    </location>
</feature>
<dbReference type="EMBL" id="ANNJ01000002">
    <property type="protein sequence ID" value="ERJ32644.1"/>
    <property type="molecule type" value="Genomic_DNA"/>
</dbReference>
<feature type="region of interest" description="Disordered" evidence="1">
    <location>
        <begin position="157"/>
        <end position="221"/>
    </location>
</feature>
<feature type="compositionally biased region" description="Acidic residues" evidence="1">
    <location>
        <begin position="313"/>
        <end position="373"/>
    </location>
</feature>
<evidence type="ECO:0008006" key="4">
    <source>
        <dbReference type="Google" id="ProtNLM"/>
    </source>
</evidence>
<evidence type="ECO:0000256" key="1">
    <source>
        <dbReference type="SAM" id="MobiDB-lite"/>
    </source>
</evidence>
<proteinExistence type="predicted"/>
<dbReference type="Proteomes" id="UP000016625">
    <property type="component" value="Unassembled WGS sequence"/>
</dbReference>
<comment type="caution">
    <text evidence="2">The sequence shown here is derived from an EMBL/GenBank/DDBJ whole genome shotgun (WGS) entry which is preliminary data.</text>
</comment>
<evidence type="ECO:0000313" key="3">
    <source>
        <dbReference type="Proteomes" id="UP000016625"/>
    </source>
</evidence>
<reference evidence="2 3" key="1">
    <citation type="journal article" date="2013" name="BMC Genomics">
        <title>Comparative genomics of Campylobacter concisus isolates reveals genetic diversity and provides insights into disease association.</title>
        <authorList>
            <person name="Deshpande N.P."/>
            <person name="Kaakoush N.O."/>
            <person name="Wilkins M.R."/>
            <person name="Mitchell H.M."/>
        </authorList>
    </citation>
    <scope>NUCLEOTIDE SEQUENCE [LARGE SCALE GENOMIC DNA]</scope>
    <source>
        <strain evidence="2 3">UNSW2</strain>
    </source>
</reference>
<dbReference type="PATRIC" id="fig|1242965.3.peg.140"/>
<dbReference type="RefSeq" id="WP_021092091.1">
    <property type="nucleotide sequence ID" value="NZ_ANNJ01000002.1"/>
</dbReference>
<gene>
    <name evidence="2" type="ORF">UNSW2_765</name>
</gene>